<dbReference type="InterPro" id="IPR003604">
    <property type="entry name" value="Matrin/U1-like-C_Znf_C2H2"/>
</dbReference>
<feature type="region of interest" description="Disordered" evidence="2">
    <location>
        <begin position="187"/>
        <end position="212"/>
    </location>
</feature>
<sequence length="1138" mass="126685">MSYNNSFRTQDRDDRERIYPHVSNTYSSGIRNMSADRISSSDLSVFQPNKAMSFLHSCGLDADDFQTLAKLPEHLITADNLPNLLTELKKNKMSGTSSSRSGGLHSSSSTHSWEEMNRSQGESVDYPLDMPVRQTYTHERQPIKTWDDHLEDDQQTSSLAKPNYVVEYNHLKEKSPYYGVAETSRLKSSSSSSSSPSSSAPQSYSSFGRDVSHSSLSSHREVSLSTKFSNRDIVQSSHLSSRDPAPFSHLTSRYQSSQRLSRDTTQSSYASGRDVGRPSSLSNRDVGVSSIFSSDSRSSSTLSSRDIGQSSLVSSKQALPSILSLRVPAPTLNPTSRNIGLSSSRKRPREPRVPTKKEASDFHGRTPPVFPYACVLCEIAVLSNKDWTAHITGPQHANSQFKLVEKYPDWDQKIQSARRTDSDTEKPYNETRLERGSAEKTSGNNKRSSGSRRSARTSIKSEPSKITNQKKSAPSSKCKVVNIKFETDEVDEAYLKNVLGKFGAIVRVIVFPRLALVEMGEPSQAEDVVKYFLQNPLKFKGHRLEFTLSSAFSFLQNSRVVSFTSLPSGDGVNSELKAIAKRFGTIKNAVFLPKRVYIEMAELEEANKMVEHYLTNSLKIKGAIINVNFSSEYQTLKDLIPDLDKSPVHSSSKRRSRESPSPKRVKRRSPSPKRKDTDDKSRSHRSKDSKTRDEKQDSRQEFKMESRSHSKKKSSKDEVNTKEKSSTEIKDKGPGEDGDSDLEGVAVIADFSEEWNTEDELTIDELEDNETVEQPNDSNNQVSDMDSLNVQTEMPTTVINSETSVGDGLKKELQQGEQNEKLSNGEQNKEIKNEEQNEDVKEELLQGEQKDTKEPMKEETLGRVLEVSGFPVAKKYCEKNLLDIGSKYGVVADYCLVRKNRKVEKALIEMTTAADAAKLEADSKMQKIKVAGKVLKITVSQKYIRINEGNGSDSGKAEVHEIVEKSVEPSRSIPGEESTGIITESQMSEEDVDAQMETNVDSILQPSTGEQKLVEMDFASDADNVASAPGPTDEIRTSTQTPVNKTETSDADKEKLVSPSPEPEVKEELLDNVPETQPPILNPAGENACTEFVRPVVGYMCSLCNCIYASEEEAKNEHCRSPLHHQKLKEHTEGKAST</sequence>
<protein>
    <recommendedName>
        <fullName evidence="3">RRM domain-containing protein</fullName>
    </recommendedName>
</protein>
<dbReference type="SMART" id="SM00451">
    <property type="entry name" value="ZnF_U1"/>
    <property type="match status" value="2"/>
</dbReference>
<feature type="compositionally biased region" description="Basic and acidic residues" evidence="2">
    <location>
        <begin position="827"/>
        <end position="856"/>
    </location>
</feature>
<dbReference type="EMBL" id="SRMA01025225">
    <property type="protein sequence ID" value="TRY97460.1"/>
    <property type="molecule type" value="Genomic_DNA"/>
</dbReference>
<dbReference type="AlphaFoldDB" id="A0A553R5J8"/>
<keyword evidence="1" id="KW-0694">RNA-binding</keyword>
<feature type="compositionally biased region" description="Low complexity" evidence="2">
    <location>
        <begin position="188"/>
        <end position="206"/>
    </location>
</feature>
<evidence type="ECO:0000313" key="4">
    <source>
        <dbReference type="EMBL" id="TRY97460.1"/>
    </source>
</evidence>
<dbReference type="GO" id="GO:0008270">
    <property type="term" value="F:zinc ion binding"/>
    <property type="evidence" value="ECO:0007669"/>
    <property type="project" value="InterPro"/>
</dbReference>
<organism evidence="4 5">
    <name type="scientific">Danionella cerebrum</name>
    <dbReference type="NCBI Taxonomy" id="2873325"/>
    <lineage>
        <taxon>Eukaryota</taxon>
        <taxon>Metazoa</taxon>
        <taxon>Chordata</taxon>
        <taxon>Craniata</taxon>
        <taxon>Vertebrata</taxon>
        <taxon>Euteleostomi</taxon>
        <taxon>Actinopterygii</taxon>
        <taxon>Neopterygii</taxon>
        <taxon>Teleostei</taxon>
        <taxon>Ostariophysi</taxon>
        <taxon>Cypriniformes</taxon>
        <taxon>Danionidae</taxon>
        <taxon>Danioninae</taxon>
        <taxon>Danionella</taxon>
    </lineage>
</organism>
<feature type="region of interest" description="Disordered" evidence="2">
    <location>
        <begin position="415"/>
        <end position="473"/>
    </location>
</feature>
<name>A0A553R5J8_9TELE</name>
<feature type="compositionally biased region" description="Basic and acidic residues" evidence="2">
    <location>
        <begin position="350"/>
        <end position="364"/>
    </location>
</feature>
<accession>A0A553R5J8</accession>
<dbReference type="InterPro" id="IPR000504">
    <property type="entry name" value="RRM_dom"/>
</dbReference>
<feature type="compositionally biased region" description="Basic and acidic residues" evidence="2">
    <location>
        <begin position="415"/>
        <end position="438"/>
    </location>
</feature>
<feature type="compositionally biased region" description="Basic and acidic residues" evidence="2">
    <location>
        <begin position="1047"/>
        <end position="1056"/>
    </location>
</feature>
<feature type="region of interest" description="Disordered" evidence="2">
    <location>
        <begin position="235"/>
        <end position="285"/>
    </location>
</feature>
<dbReference type="SUPFAM" id="SSF54928">
    <property type="entry name" value="RNA-binding domain, RBD"/>
    <property type="match status" value="3"/>
</dbReference>
<comment type="caution">
    <text evidence="4">The sequence shown here is derived from an EMBL/GenBank/DDBJ whole genome shotgun (WGS) entry which is preliminary data.</text>
</comment>
<feature type="compositionally biased region" description="Basic and acidic residues" evidence="2">
    <location>
        <begin position="808"/>
        <end position="820"/>
    </location>
</feature>
<evidence type="ECO:0000256" key="1">
    <source>
        <dbReference type="PROSITE-ProRule" id="PRU00176"/>
    </source>
</evidence>
<dbReference type="PROSITE" id="PS50102">
    <property type="entry name" value="RRM"/>
    <property type="match status" value="1"/>
</dbReference>
<feature type="compositionally biased region" description="Acidic residues" evidence="2">
    <location>
        <begin position="751"/>
        <end position="771"/>
    </location>
</feature>
<feature type="compositionally biased region" description="Polar residues" evidence="2">
    <location>
        <begin position="460"/>
        <end position="473"/>
    </location>
</feature>
<feature type="compositionally biased region" description="Polar residues" evidence="2">
    <location>
        <begin position="1037"/>
        <end position="1046"/>
    </location>
</feature>
<feature type="compositionally biased region" description="Polar residues" evidence="2">
    <location>
        <begin position="249"/>
        <end position="270"/>
    </location>
</feature>
<proteinExistence type="predicted"/>
<evidence type="ECO:0000313" key="5">
    <source>
        <dbReference type="Proteomes" id="UP000316079"/>
    </source>
</evidence>
<reference evidence="4 5" key="1">
    <citation type="journal article" date="2019" name="Sci. Data">
        <title>Hybrid genome assembly and annotation of Danionella translucida.</title>
        <authorList>
            <person name="Kadobianskyi M."/>
            <person name="Schulze L."/>
            <person name="Schuelke M."/>
            <person name="Judkewitz B."/>
        </authorList>
    </citation>
    <scope>NUCLEOTIDE SEQUENCE [LARGE SCALE GENOMIC DNA]</scope>
    <source>
        <strain evidence="4 5">Bolton</strain>
    </source>
</reference>
<feature type="region of interest" description="Disordered" evidence="2">
    <location>
        <begin position="329"/>
        <end position="364"/>
    </location>
</feature>
<dbReference type="InterPro" id="IPR035979">
    <property type="entry name" value="RBD_domain_sf"/>
</dbReference>
<feature type="compositionally biased region" description="Low complexity" evidence="2">
    <location>
        <begin position="94"/>
        <end position="111"/>
    </location>
</feature>
<dbReference type="STRING" id="623744.A0A553R5J8"/>
<feature type="region of interest" description="Disordered" evidence="2">
    <location>
        <begin position="964"/>
        <end position="993"/>
    </location>
</feature>
<feature type="region of interest" description="Disordered" evidence="2">
    <location>
        <begin position="1023"/>
        <end position="1065"/>
    </location>
</feature>
<feature type="region of interest" description="Disordered" evidence="2">
    <location>
        <begin position="642"/>
        <end position="856"/>
    </location>
</feature>
<dbReference type="Proteomes" id="UP000316079">
    <property type="component" value="Unassembled WGS sequence"/>
</dbReference>
<gene>
    <name evidence="4" type="ORF">DNTS_008200</name>
</gene>
<feature type="compositionally biased region" description="Polar residues" evidence="2">
    <location>
        <begin position="332"/>
        <end position="343"/>
    </location>
</feature>
<evidence type="ECO:0000259" key="3">
    <source>
        <dbReference type="PROSITE" id="PS50102"/>
    </source>
</evidence>
<feature type="region of interest" description="Disordered" evidence="2">
    <location>
        <begin position="92"/>
        <end position="126"/>
    </location>
</feature>
<feature type="compositionally biased region" description="Basic and acidic residues" evidence="2">
    <location>
        <begin position="715"/>
        <end position="735"/>
    </location>
</feature>
<feature type="compositionally biased region" description="Polar residues" evidence="2">
    <location>
        <begin position="772"/>
        <end position="804"/>
    </location>
</feature>
<feature type="domain" description="RRM" evidence="3">
    <location>
        <begin position="559"/>
        <end position="632"/>
    </location>
</feature>
<feature type="compositionally biased region" description="Basic and acidic residues" evidence="2">
    <location>
        <begin position="673"/>
        <end position="708"/>
    </location>
</feature>
<dbReference type="Pfam" id="PF13893">
    <property type="entry name" value="RRM_5"/>
    <property type="match status" value="2"/>
</dbReference>
<dbReference type="Gene3D" id="3.30.70.330">
    <property type="match status" value="3"/>
</dbReference>
<dbReference type="InterPro" id="IPR012677">
    <property type="entry name" value="Nucleotide-bd_a/b_plait_sf"/>
</dbReference>
<evidence type="ECO:0000256" key="2">
    <source>
        <dbReference type="SAM" id="MobiDB-lite"/>
    </source>
</evidence>
<dbReference type="OrthoDB" id="10072641at2759"/>
<feature type="compositionally biased region" description="Basic residues" evidence="2">
    <location>
        <begin position="663"/>
        <end position="672"/>
    </location>
</feature>
<dbReference type="GO" id="GO:0003723">
    <property type="term" value="F:RNA binding"/>
    <property type="evidence" value="ECO:0007669"/>
    <property type="project" value="UniProtKB-UniRule"/>
</dbReference>
<keyword evidence="5" id="KW-1185">Reference proteome</keyword>